<evidence type="ECO:0000313" key="1">
    <source>
        <dbReference type="EMBL" id="KAK8055601.1"/>
    </source>
</evidence>
<name>A0ABR1U9Q0_9PEZI</name>
<dbReference type="PANTHER" id="PTHR35179">
    <property type="entry name" value="PROTEIN CBG02620"/>
    <property type="match status" value="1"/>
</dbReference>
<keyword evidence="2" id="KW-1185">Reference proteome</keyword>
<proteinExistence type="predicted"/>
<accession>A0ABR1U9Q0</accession>
<reference evidence="1 2" key="1">
    <citation type="submission" date="2023-01" db="EMBL/GenBank/DDBJ databases">
        <title>Analysis of 21 Apiospora genomes using comparative genomics revels a genus with tremendous synthesis potential of carbohydrate active enzymes and secondary metabolites.</title>
        <authorList>
            <person name="Sorensen T."/>
        </authorList>
    </citation>
    <scope>NUCLEOTIDE SEQUENCE [LARGE SCALE GENOMIC DNA]</scope>
    <source>
        <strain evidence="1 2">CBS 33761</strain>
    </source>
</reference>
<protein>
    <recommendedName>
        <fullName evidence="3">Geranylgeranyl pyrophosphate synthetase</fullName>
    </recommendedName>
</protein>
<dbReference type="Proteomes" id="UP001444661">
    <property type="component" value="Unassembled WGS sequence"/>
</dbReference>
<organism evidence="1 2">
    <name type="scientific">Apiospora rasikravindrae</name>
    <dbReference type="NCBI Taxonomy" id="990691"/>
    <lineage>
        <taxon>Eukaryota</taxon>
        <taxon>Fungi</taxon>
        <taxon>Dikarya</taxon>
        <taxon>Ascomycota</taxon>
        <taxon>Pezizomycotina</taxon>
        <taxon>Sordariomycetes</taxon>
        <taxon>Xylariomycetidae</taxon>
        <taxon>Amphisphaeriales</taxon>
        <taxon>Apiosporaceae</taxon>
        <taxon>Apiospora</taxon>
    </lineage>
</organism>
<dbReference type="PANTHER" id="PTHR35179:SF2">
    <property type="entry name" value="START DOMAIN-CONTAINING PROTEIN"/>
    <property type="match status" value="1"/>
</dbReference>
<sequence length="355" mass="40032">MRATITRKDLEGHSLASISNVEHLSSYSWIDLPEPTIAVPGMPPKWQPPKKRRPLPKDSGLQFFAENEARHPDSPMEPLFRAVYSADPSFDVRSIDVVTDQNNLRKLLSFVDPDTVRYGLEPFTIHAELAGESTVILSRVEARNYTIIGPTQFEGYGLEYKKAYTAREIANSTGHYRVIKYSFEGLNYVVRYEADAYVGPQESMPQANSKSKDPTADIINNIDHLSLGSGSKLSVRKQGHIIPPDSILKIKPRIGHTPLWITQIPKLVCAYHYNGEFKDTYVEDVASKITAYERRHQPSLKRLGALMKKLTEQVKSFGGSCQIRLWSVDADELVIEKMDGKPTLPPDLYSKWNTA</sequence>
<gene>
    <name evidence="1" type="ORF">PG993_000828</name>
</gene>
<comment type="caution">
    <text evidence="1">The sequence shown here is derived from an EMBL/GenBank/DDBJ whole genome shotgun (WGS) entry which is preliminary data.</text>
</comment>
<evidence type="ECO:0008006" key="3">
    <source>
        <dbReference type="Google" id="ProtNLM"/>
    </source>
</evidence>
<evidence type="ECO:0000313" key="2">
    <source>
        <dbReference type="Proteomes" id="UP001444661"/>
    </source>
</evidence>
<dbReference type="EMBL" id="JAQQWK010000001">
    <property type="protein sequence ID" value="KAK8055601.1"/>
    <property type="molecule type" value="Genomic_DNA"/>
</dbReference>